<dbReference type="InterPro" id="IPR051442">
    <property type="entry name" value="B3_domain"/>
</dbReference>
<evidence type="ECO:0000256" key="5">
    <source>
        <dbReference type="ARBA" id="ARBA00023242"/>
    </source>
</evidence>
<feature type="compositionally biased region" description="Polar residues" evidence="6">
    <location>
        <begin position="72"/>
        <end position="96"/>
    </location>
</feature>
<name>A0ABR2CGJ8_9ROSI</name>
<sequence length="246" mass="28444">MRQEFQRLRQGSRTVAEYELEFLRTEARGRPQQSRGPALSEARQPALVYATRRRDDRDEPDVIAGTRDSADRSSAQPVSSRSVQPRQPIITRSQTAADRDTDPQPGLGGYTEAVPRRVPDQLRNGNGPEAGHDPWCIRKRLTKSDLSDMSRLLLAWELVESHILPHWDEDRKAQIRKGLQVRVHDCDTNSEHAMVFKRWDNGAHVLINKWIPQFVKRRNLKLNDEIGLHWDIQNSRFNFCVLNRAQ</sequence>
<gene>
    <name evidence="7" type="ORF">V6N12_017547</name>
</gene>
<evidence type="ECO:0000256" key="3">
    <source>
        <dbReference type="ARBA" id="ARBA00023125"/>
    </source>
</evidence>
<keyword evidence="2" id="KW-0805">Transcription regulation</keyword>
<dbReference type="EMBL" id="JBBPBM010000053">
    <property type="protein sequence ID" value="KAK8518398.1"/>
    <property type="molecule type" value="Genomic_DNA"/>
</dbReference>
<evidence type="ECO:0000256" key="1">
    <source>
        <dbReference type="ARBA" id="ARBA00004123"/>
    </source>
</evidence>
<evidence type="ECO:0008006" key="9">
    <source>
        <dbReference type="Google" id="ProtNLM"/>
    </source>
</evidence>
<protein>
    <recommendedName>
        <fullName evidence="9">B3 domain-containing protein</fullName>
    </recommendedName>
</protein>
<keyword evidence="8" id="KW-1185">Reference proteome</keyword>
<proteinExistence type="predicted"/>
<dbReference type="Proteomes" id="UP001472677">
    <property type="component" value="Unassembled WGS sequence"/>
</dbReference>
<evidence type="ECO:0000256" key="4">
    <source>
        <dbReference type="ARBA" id="ARBA00023163"/>
    </source>
</evidence>
<reference evidence="7 8" key="1">
    <citation type="journal article" date="2024" name="G3 (Bethesda)">
        <title>Genome assembly of Hibiscus sabdariffa L. provides insights into metabolisms of medicinal natural products.</title>
        <authorList>
            <person name="Kim T."/>
        </authorList>
    </citation>
    <scope>NUCLEOTIDE SEQUENCE [LARGE SCALE GENOMIC DNA]</scope>
    <source>
        <strain evidence="7">TK-2024</strain>
        <tissue evidence="7">Old leaves</tissue>
    </source>
</reference>
<dbReference type="Gene3D" id="2.40.330.10">
    <property type="entry name" value="DNA-binding pseudobarrel domain"/>
    <property type="match status" value="1"/>
</dbReference>
<dbReference type="PANTHER" id="PTHR34269">
    <property type="entry name" value="TRANSCRIPTION FACTOR B3-DOMAIN FAMILY-RELATED"/>
    <property type="match status" value="1"/>
</dbReference>
<keyword evidence="3" id="KW-0238">DNA-binding</keyword>
<evidence type="ECO:0000256" key="6">
    <source>
        <dbReference type="SAM" id="MobiDB-lite"/>
    </source>
</evidence>
<evidence type="ECO:0000256" key="2">
    <source>
        <dbReference type="ARBA" id="ARBA00023015"/>
    </source>
</evidence>
<dbReference type="SUPFAM" id="SSF101936">
    <property type="entry name" value="DNA-binding pseudobarrel domain"/>
    <property type="match status" value="1"/>
</dbReference>
<keyword evidence="4" id="KW-0804">Transcription</keyword>
<dbReference type="InterPro" id="IPR003340">
    <property type="entry name" value="B3_DNA-bd"/>
</dbReference>
<organism evidence="7 8">
    <name type="scientific">Hibiscus sabdariffa</name>
    <name type="common">roselle</name>
    <dbReference type="NCBI Taxonomy" id="183260"/>
    <lineage>
        <taxon>Eukaryota</taxon>
        <taxon>Viridiplantae</taxon>
        <taxon>Streptophyta</taxon>
        <taxon>Embryophyta</taxon>
        <taxon>Tracheophyta</taxon>
        <taxon>Spermatophyta</taxon>
        <taxon>Magnoliopsida</taxon>
        <taxon>eudicotyledons</taxon>
        <taxon>Gunneridae</taxon>
        <taxon>Pentapetalae</taxon>
        <taxon>rosids</taxon>
        <taxon>malvids</taxon>
        <taxon>Malvales</taxon>
        <taxon>Malvaceae</taxon>
        <taxon>Malvoideae</taxon>
        <taxon>Hibiscus</taxon>
    </lineage>
</organism>
<comment type="subcellular location">
    <subcellularLocation>
        <location evidence="1">Nucleus</location>
    </subcellularLocation>
</comment>
<keyword evidence="5" id="KW-0539">Nucleus</keyword>
<comment type="caution">
    <text evidence="7">The sequence shown here is derived from an EMBL/GenBank/DDBJ whole genome shotgun (WGS) entry which is preliminary data.</text>
</comment>
<feature type="region of interest" description="Disordered" evidence="6">
    <location>
        <begin position="24"/>
        <end position="132"/>
    </location>
</feature>
<dbReference type="PANTHER" id="PTHR34269:SF11">
    <property type="entry name" value="B3 DOMAIN PROTEIN"/>
    <property type="match status" value="1"/>
</dbReference>
<dbReference type="InterPro" id="IPR015300">
    <property type="entry name" value="DNA-bd_pseudobarrel_sf"/>
</dbReference>
<dbReference type="CDD" id="cd10017">
    <property type="entry name" value="B3_DNA"/>
    <property type="match status" value="1"/>
</dbReference>
<accession>A0ABR2CGJ8</accession>
<evidence type="ECO:0000313" key="8">
    <source>
        <dbReference type="Proteomes" id="UP001472677"/>
    </source>
</evidence>
<evidence type="ECO:0000313" key="7">
    <source>
        <dbReference type="EMBL" id="KAK8518398.1"/>
    </source>
</evidence>